<keyword evidence="5" id="KW-1185">Reference proteome</keyword>
<organism evidence="4 5">
    <name type="scientific">Dysgonomonas capnocytophagoides</name>
    <dbReference type="NCBI Taxonomy" id="45254"/>
    <lineage>
        <taxon>Bacteria</taxon>
        <taxon>Pseudomonadati</taxon>
        <taxon>Bacteroidota</taxon>
        <taxon>Bacteroidia</taxon>
        <taxon>Bacteroidales</taxon>
        <taxon>Dysgonomonadaceae</taxon>
        <taxon>Dysgonomonas</taxon>
    </lineage>
</organism>
<evidence type="ECO:0000313" key="5">
    <source>
        <dbReference type="Proteomes" id="UP000297861"/>
    </source>
</evidence>
<dbReference type="InterPro" id="IPR029044">
    <property type="entry name" value="Nucleotide-diphossugar_trans"/>
</dbReference>
<accession>A0A4Y8L869</accession>
<feature type="domain" description="Nucleotidyl transferase" evidence="3">
    <location>
        <begin position="5"/>
        <end position="190"/>
    </location>
</feature>
<dbReference type="SUPFAM" id="SSF53448">
    <property type="entry name" value="Nucleotide-diphospho-sugar transferases"/>
    <property type="match status" value="1"/>
</dbReference>
<comment type="caution">
    <text evidence="4">The sequence shown here is derived from an EMBL/GenBank/DDBJ whole genome shotgun (WGS) entry which is preliminary data.</text>
</comment>
<protein>
    <submittedName>
        <fullName evidence="4">NDP-sugar synthase</fullName>
    </submittedName>
</protein>
<dbReference type="PANTHER" id="PTHR43584">
    <property type="entry name" value="NUCLEOTIDYL TRANSFERASE"/>
    <property type="match status" value="1"/>
</dbReference>
<dbReference type="RefSeq" id="WP_026625370.1">
    <property type="nucleotide sequence ID" value="NZ_AP028867.1"/>
</dbReference>
<keyword evidence="1" id="KW-0808">Transferase</keyword>
<proteinExistence type="predicted"/>
<evidence type="ECO:0000313" key="4">
    <source>
        <dbReference type="EMBL" id="TFD97260.1"/>
    </source>
</evidence>
<dbReference type="PANTHER" id="PTHR43584:SF8">
    <property type="entry name" value="N-ACETYLMURAMATE ALPHA-1-PHOSPHATE URIDYLYLTRANSFERASE"/>
    <property type="match status" value="1"/>
</dbReference>
<reference evidence="4 5" key="1">
    <citation type="submission" date="2019-03" db="EMBL/GenBank/DDBJ databases">
        <title>San Antonio Military Medical Center submission to MRSN (WRAIR), pending publication.</title>
        <authorList>
            <person name="Blyth D.M."/>
            <person name="Mccarthy S.L."/>
            <person name="Schall S.E."/>
            <person name="Stam J.A."/>
            <person name="Ong A.C."/>
            <person name="Mcgann P.T."/>
        </authorList>
    </citation>
    <scope>NUCLEOTIDE SEQUENCE [LARGE SCALE GENOMIC DNA]</scope>
    <source>
        <strain evidence="4 5">MRSN571793</strain>
    </source>
</reference>
<dbReference type="Proteomes" id="UP000297861">
    <property type="component" value="Unassembled WGS sequence"/>
</dbReference>
<dbReference type="InterPro" id="IPR050065">
    <property type="entry name" value="GlmU-like"/>
</dbReference>
<name>A0A4Y8L869_9BACT</name>
<dbReference type="STRING" id="1121485.GCA_000426485_01168"/>
<dbReference type="EMBL" id="SOML01000003">
    <property type="protein sequence ID" value="TFD97260.1"/>
    <property type="molecule type" value="Genomic_DNA"/>
</dbReference>
<dbReference type="AlphaFoldDB" id="A0A4Y8L869"/>
<evidence type="ECO:0000256" key="2">
    <source>
        <dbReference type="ARBA" id="ARBA00022695"/>
    </source>
</evidence>
<gene>
    <name evidence="4" type="ORF">E2605_06215</name>
</gene>
<dbReference type="OrthoDB" id="9784180at2"/>
<keyword evidence="2" id="KW-0548">Nucleotidyltransferase</keyword>
<dbReference type="Gene3D" id="3.90.550.10">
    <property type="entry name" value="Spore Coat Polysaccharide Biosynthesis Protein SpsA, Chain A"/>
    <property type="match status" value="1"/>
</dbReference>
<evidence type="ECO:0000259" key="3">
    <source>
        <dbReference type="Pfam" id="PF00483"/>
    </source>
</evidence>
<dbReference type="GO" id="GO:0016779">
    <property type="term" value="F:nucleotidyltransferase activity"/>
    <property type="evidence" value="ECO:0007669"/>
    <property type="project" value="UniProtKB-KW"/>
</dbReference>
<dbReference type="InterPro" id="IPR005835">
    <property type="entry name" value="NTP_transferase_dom"/>
</dbReference>
<dbReference type="Pfam" id="PF00483">
    <property type="entry name" value="NTP_transferase"/>
    <property type="match status" value="1"/>
</dbReference>
<sequence length="231" mass="25756">MNYAIIAAGEGSRLAQEGVALPKPLVKLNGVAMIQRLIDIFAKNDAESISIIVNEEMTQVQEYVKNIKLNVPLNIVVKSTPSSMHSFFELRSFLRKGKFCLTTVDTIFREDDFTHYIQAFIADDEVDGMMAVTDFIDDEKPLYVSVDDGMKITGFLDKSSSCKYISGGIYGLSSKAIDTLEACLESGQSRMRNFQRQLITDGLFIKAYPLSKIVDVDHAGDIEKAEAFLRE</sequence>
<evidence type="ECO:0000256" key="1">
    <source>
        <dbReference type="ARBA" id="ARBA00022679"/>
    </source>
</evidence>